<dbReference type="Proteomes" id="UP001165124">
    <property type="component" value="Unassembled WGS sequence"/>
</dbReference>
<gene>
    <name evidence="4" type="ORF">Arub01_58910</name>
</gene>
<dbReference type="RefSeq" id="WP_067917593.1">
    <property type="nucleotide sequence ID" value="NZ_BSRZ01000030.1"/>
</dbReference>
<protein>
    <recommendedName>
        <fullName evidence="3">3-keto-alpha-glucoside-1,2-lyase/3-keto-2-hydroxy-glucal hydratase domain-containing protein</fullName>
    </recommendedName>
</protein>
<dbReference type="Pfam" id="PF06439">
    <property type="entry name" value="3keto-disac_hyd"/>
    <property type="match status" value="1"/>
</dbReference>
<proteinExistence type="predicted"/>
<keyword evidence="2" id="KW-0732">Signal</keyword>
<dbReference type="InterPro" id="IPR010496">
    <property type="entry name" value="AL/BT2_dom"/>
</dbReference>
<keyword evidence="5" id="KW-1185">Reference proteome</keyword>
<feature type="domain" description="3-keto-alpha-glucoside-1,2-lyase/3-keto-2-hydroxy-glucal hydratase" evidence="3">
    <location>
        <begin position="137"/>
        <end position="351"/>
    </location>
</feature>
<evidence type="ECO:0000313" key="4">
    <source>
        <dbReference type="EMBL" id="GLW67648.1"/>
    </source>
</evidence>
<dbReference type="AlphaFoldDB" id="A0A9W6Q343"/>
<feature type="signal peptide" evidence="2">
    <location>
        <begin position="1"/>
        <end position="28"/>
    </location>
</feature>
<dbReference type="InterPro" id="IPR006311">
    <property type="entry name" value="TAT_signal"/>
</dbReference>
<dbReference type="EMBL" id="BSRZ01000030">
    <property type="protein sequence ID" value="GLW67648.1"/>
    <property type="molecule type" value="Genomic_DNA"/>
</dbReference>
<feature type="chain" id="PRO_5040956794" description="3-keto-alpha-glucoside-1,2-lyase/3-keto-2-hydroxy-glucal hydratase domain-containing protein" evidence="2">
    <location>
        <begin position="29"/>
        <end position="356"/>
    </location>
</feature>
<feature type="region of interest" description="Disordered" evidence="1">
    <location>
        <begin position="204"/>
        <end position="226"/>
    </location>
</feature>
<organism evidence="4 5">
    <name type="scientific">Actinomadura rubrobrunea</name>
    <dbReference type="NCBI Taxonomy" id="115335"/>
    <lineage>
        <taxon>Bacteria</taxon>
        <taxon>Bacillati</taxon>
        <taxon>Actinomycetota</taxon>
        <taxon>Actinomycetes</taxon>
        <taxon>Streptosporangiales</taxon>
        <taxon>Thermomonosporaceae</taxon>
        <taxon>Actinomadura</taxon>
    </lineage>
</organism>
<dbReference type="PROSITE" id="PS51318">
    <property type="entry name" value="TAT"/>
    <property type="match status" value="1"/>
</dbReference>
<comment type="caution">
    <text evidence="4">The sequence shown here is derived from an EMBL/GenBank/DDBJ whole genome shotgun (WGS) entry which is preliminary data.</text>
</comment>
<name>A0A9W6Q343_9ACTN</name>
<evidence type="ECO:0000313" key="5">
    <source>
        <dbReference type="Proteomes" id="UP001165124"/>
    </source>
</evidence>
<reference evidence="4" key="1">
    <citation type="submission" date="2023-02" db="EMBL/GenBank/DDBJ databases">
        <title>Actinomadura rubrobrunea NBRC 14622.</title>
        <authorList>
            <person name="Ichikawa N."/>
            <person name="Sato H."/>
            <person name="Tonouchi N."/>
        </authorList>
    </citation>
    <scope>NUCLEOTIDE SEQUENCE</scope>
    <source>
        <strain evidence="4">NBRC 14622</strain>
    </source>
</reference>
<feature type="compositionally biased region" description="Basic and acidic residues" evidence="1">
    <location>
        <begin position="212"/>
        <end position="222"/>
    </location>
</feature>
<dbReference type="Gene3D" id="2.60.120.560">
    <property type="entry name" value="Exo-inulinase, domain 1"/>
    <property type="match status" value="1"/>
</dbReference>
<feature type="region of interest" description="Disordered" evidence="1">
    <location>
        <begin position="301"/>
        <end position="324"/>
    </location>
</feature>
<evidence type="ECO:0000259" key="3">
    <source>
        <dbReference type="Pfam" id="PF06439"/>
    </source>
</evidence>
<accession>A0A9W6Q343</accession>
<dbReference type="GO" id="GO:0016787">
    <property type="term" value="F:hydrolase activity"/>
    <property type="evidence" value="ECO:0007669"/>
    <property type="project" value="InterPro"/>
</dbReference>
<sequence>MAPDRRRAVRRFIGLTFTAALVSSGVVAPSAAAAAAPAGAASAEGGGGFHASCPAPDARPTVWILDERTTVPSRQVAGGCTINDLIDDERTWASKGAFLRHLSAVTARLRRAGLLSGKEQGRLFAAAGRSGIGRGSGYTTIFDGTAESLSRWIQAPSGSFTLQPDGTIRSVDGLGMLWYAGKEYADFSLRLQFRDARTDGGSSNSGVLVRFPDPRTPLEQRPPDSCGTIGAARTSPAWVAIYCGHEIQIYDGATGEPQKTGSIYNFAALGLDQARPTPAGTWNDLEIRVRGQHYTVIRNGEVINEFDNTPGKQSSREGDPPTDLRQFAKGFIGVQNHGSQDQIEFRNIRVRELRKC</sequence>
<evidence type="ECO:0000256" key="1">
    <source>
        <dbReference type="SAM" id="MobiDB-lite"/>
    </source>
</evidence>
<evidence type="ECO:0000256" key="2">
    <source>
        <dbReference type="SAM" id="SignalP"/>
    </source>
</evidence>